<sequence>MVVPLLPLPSGHDIPVVGYGTGTVWIKESEDQIDRQTVESIKDAIQIGYRHLDGAQYYKTEPELGLAVQESGIDRSQFFVTTKALFSDNLEESLRSSLKKLGMDYVDLYLIHEPFSYQGDESLLQKAWKQMESCVQQGLARAIGVSNFLIPHIETVLKTATIKPAVNQLELHPYLQREDLRAYLRTKGIQATAYAPLTPLTKAKPGPIDEPCERLAKKYGVEDSAILLRWLLDQEIPVITTSSNKTRLTKYLDVATKLKLAADEVNELTAKGKERNYRQFFCEAYGKECFE</sequence>
<evidence type="ECO:0000259" key="7">
    <source>
        <dbReference type="Pfam" id="PF00248"/>
    </source>
</evidence>
<feature type="domain" description="NADP-dependent oxidoreductase" evidence="7">
    <location>
        <begin position="18"/>
        <end position="271"/>
    </location>
</feature>
<dbReference type="Gene3D" id="3.20.20.100">
    <property type="entry name" value="NADP-dependent oxidoreductase domain"/>
    <property type="match status" value="1"/>
</dbReference>
<feature type="active site" description="Proton donor" evidence="4">
    <location>
        <position position="58"/>
    </location>
</feature>
<dbReference type="InterPro" id="IPR044494">
    <property type="entry name" value="AKR3C2/3"/>
</dbReference>
<organism evidence="8 9">
    <name type="scientific">Stachybotrys elegans</name>
    <dbReference type="NCBI Taxonomy" id="80388"/>
    <lineage>
        <taxon>Eukaryota</taxon>
        <taxon>Fungi</taxon>
        <taxon>Dikarya</taxon>
        <taxon>Ascomycota</taxon>
        <taxon>Pezizomycotina</taxon>
        <taxon>Sordariomycetes</taxon>
        <taxon>Hypocreomycetidae</taxon>
        <taxon>Hypocreales</taxon>
        <taxon>Stachybotryaceae</taxon>
        <taxon>Stachybotrys</taxon>
    </lineage>
</organism>
<dbReference type="InterPro" id="IPR018170">
    <property type="entry name" value="Aldo/ket_reductase_CS"/>
</dbReference>
<dbReference type="GO" id="GO:0016616">
    <property type="term" value="F:oxidoreductase activity, acting on the CH-OH group of donors, NAD or NADP as acceptor"/>
    <property type="evidence" value="ECO:0007669"/>
    <property type="project" value="UniProtKB-ARBA"/>
</dbReference>
<evidence type="ECO:0000313" key="8">
    <source>
        <dbReference type="EMBL" id="KAH7324169.1"/>
    </source>
</evidence>
<dbReference type="PANTHER" id="PTHR43827">
    <property type="entry name" value="2,5-DIKETO-D-GLUCONIC ACID REDUCTASE"/>
    <property type="match status" value="1"/>
</dbReference>
<keyword evidence="2" id="KW-0521">NADP</keyword>
<evidence type="ECO:0000256" key="5">
    <source>
        <dbReference type="PIRSR" id="PIRSR000097-2"/>
    </source>
</evidence>
<dbReference type="InterPro" id="IPR020471">
    <property type="entry name" value="AKR"/>
</dbReference>
<evidence type="ECO:0000256" key="4">
    <source>
        <dbReference type="PIRSR" id="PIRSR000097-1"/>
    </source>
</evidence>
<dbReference type="FunFam" id="3.20.20.100:FF:000002">
    <property type="entry name" value="2,5-diketo-D-gluconic acid reductase A"/>
    <property type="match status" value="1"/>
</dbReference>
<feature type="site" description="Lowers pKa of active site Tyr" evidence="6">
    <location>
        <position position="83"/>
    </location>
</feature>
<dbReference type="SUPFAM" id="SSF51430">
    <property type="entry name" value="NAD(P)-linked oxidoreductase"/>
    <property type="match status" value="1"/>
</dbReference>
<dbReference type="Pfam" id="PF00248">
    <property type="entry name" value="Aldo_ket_red"/>
    <property type="match status" value="1"/>
</dbReference>
<evidence type="ECO:0000256" key="3">
    <source>
        <dbReference type="ARBA" id="ARBA00023002"/>
    </source>
</evidence>
<reference evidence="8" key="1">
    <citation type="journal article" date="2021" name="Nat. Commun.">
        <title>Genetic determinants of endophytism in the Arabidopsis root mycobiome.</title>
        <authorList>
            <person name="Mesny F."/>
            <person name="Miyauchi S."/>
            <person name="Thiergart T."/>
            <person name="Pickel B."/>
            <person name="Atanasova L."/>
            <person name="Karlsson M."/>
            <person name="Huettel B."/>
            <person name="Barry K.W."/>
            <person name="Haridas S."/>
            <person name="Chen C."/>
            <person name="Bauer D."/>
            <person name="Andreopoulos W."/>
            <person name="Pangilinan J."/>
            <person name="LaButti K."/>
            <person name="Riley R."/>
            <person name="Lipzen A."/>
            <person name="Clum A."/>
            <person name="Drula E."/>
            <person name="Henrissat B."/>
            <person name="Kohler A."/>
            <person name="Grigoriev I.V."/>
            <person name="Martin F.M."/>
            <person name="Hacquard S."/>
        </authorList>
    </citation>
    <scope>NUCLEOTIDE SEQUENCE</scope>
    <source>
        <strain evidence="8">MPI-CAGE-CH-0235</strain>
    </source>
</reference>
<comment type="similarity">
    <text evidence="1">Belongs to the aldo/keto reductase family.</text>
</comment>
<dbReference type="PROSITE" id="PS00798">
    <property type="entry name" value="ALDOKETO_REDUCTASE_1"/>
    <property type="match status" value="1"/>
</dbReference>
<dbReference type="InterPro" id="IPR023210">
    <property type="entry name" value="NADP_OxRdtase_dom"/>
</dbReference>
<evidence type="ECO:0000313" key="9">
    <source>
        <dbReference type="Proteomes" id="UP000813444"/>
    </source>
</evidence>
<accession>A0A8K0WTY8</accession>
<keyword evidence="9" id="KW-1185">Reference proteome</keyword>
<gene>
    <name evidence="8" type="ORF">B0I35DRAFT_387792</name>
</gene>
<dbReference type="EMBL" id="JAGPNK010000003">
    <property type="protein sequence ID" value="KAH7324169.1"/>
    <property type="molecule type" value="Genomic_DNA"/>
</dbReference>
<evidence type="ECO:0000256" key="6">
    <source>
        <dbReference type="PIRSR" id="PIRSR000097-3"/>
    </source>
</evidence>
<proteinExistence type="inferred from homology"/>
<name>A0A8K0WTY8_9HYPO</name>
<dbReference type="PIRSF" id="PIRSF000097">
    <property type="entry name" value="AKR"/>
    <property type="match status" value="1"/>
</dbReference>
<dbReference type="GO" id="GO:0016652">
    <property type="term" value="F:oxidoreductase activity, acting on NAD(P)H as acceptor"/>
    <property type="evidence" value="ECO:0007669"/>
    <property type="project" value="InterPro"/>
</dbReference>
<feature type="binding site" evidence="5">
    <location>
        <position position="112"/>
    </location>
    <ligand>
        <name>substrate</name>
    </ligand>
</feature>
<dbReference type="PRINTS" id="PR00069">
    <property type="entry name" value="ALDKETRDTASE"/>
</dbReference>
<dbReference type="PROSITE" id="PS00062">
    <property type="entry name" value="ALDOKETO_REDUCTASE_2"/>
    <property type="match status" value="1"/>
</dbReference>
<protein>
    <submittedName>
        <fullName evidence="8">NADP-dependent oxidoreductase domain-containing protein</fullName>
    </submittedName>
</protein>
<dbReference type="AlphaFoldDB" id="A0A8K0WTY8"/>
<dbReference type="CDD" id="cd19120">
    <property type="entry name" value="AKR_AKR3C2-3"/>
    <property type="match status" value="1"/>
</dbReference>
<evidence type="ECO:0000256" key="1">
    <source>
        <dbReference type="ARBA" id="ARBA00007905"/>
    </source>
</evidence>
<keyword evidence="3" id="KW-0560">Oxidoreductase</keyword>
<dbReference type="InterPro" id="IPR036812">
    <property type="entry name" value="NAD(P)_OxRdtase_dom_sf"/>
</dbReference>
<evidence type="ECO:0000256" key="2">
    <source>
        <dbReference type="ARBA" id="ARBA00022857"/>
    </source>
</evidence>
<dbReference type="PANTHER" id="PTHR43827:SF3">
    <property type="entry name" value="NADP-DEPENDENT OXIDOREDUCTASE DOMAIN-CONTAINING PROTEIN"/>
    <property type="match status" value="1"/>
</dbReference>
<dbReference type="Proteomes" id="UP000813444">
    <property type="component" value="Unassembled WGS sequence"/>
</dbReference>
<dbReference type="OrthoDB" id="416253at2759"/>
<comment type="caution">
    <text evidence="8">The sequence shown here is derived from an EMBL/GenBank/DDBJ whole genome shotgun (WGS) entry which is preliminary data.</text>
</comment>